<dbReference type="Proteomes" id="UP001168528">
    <property type="component" value="Unassembled WGS sequence"/>
</dbReference>
<protein>
    <submittedName>
        <fullName evidence="2">Uncharacterized protein</fullName>
    </submittedName>
</protein>
<gene>
    <name evidence="2" type="ORF">Q0590_21955</name>
</gene>
<sequence>MILAIIASIILFTYWAYYRVVYKQEKTAWADIERVAMLLVVFLVALYFILR</sequence>
<comment type="caution">
    <text evidence="2">The sequence shown here is derived from an EMBL/GenBank/DDBJ whole genome shotgun (WGS) entry which is preliminary data.</text>
</comment>
<feature type="transmembrane region" description="Helical" evidence="1">
    <location>
        <begin position="34"/>
        <end position="50"/>
    </location>
</feature>
<evidence type="ECO:0000313" key="2">
    <source>
        <dbReference type="EMBL" id="MDO1448958.1"/>
    </source>
</evidence>
<accession>A0ABT8RCK4</accession>
<dbReference type="EMBL" id="JAUKPO010000015">
    <property type="protein sequence ID" value="MDO1448958.1"/>
    <property type="molecule type" value="Genomic_DNA"/>
</dbReference>
<evidence type="ECO:0000313" key="3">
    <source>
        <dbReference type="Proteomes" id="UP001168528"/>
    </source>
</evidence>
<keyword evidence="1" id="KW-0472">Membrane</keyword>
<keyword evidence="1" id="KW-1133">Transmembrane helix</keyword>
<reference evidence="2" key="1">
    <citation type="submission" date="2023-07" db="EMBL/GenBank/DDBJ databases">
        <title>The genome sequence of Rhodocytophaga aerolata KACC 12507.</title>
        <authorList>
            <person name="Zhang X."/>
        </authorList>
    </citation>
    <scope>NUCLEOTIDE SEQUENCE</scope>
    <source>
        <strain evidence="2">KACC 12507</strain>
    </source>
</reference>
<organism evidence="2 3">
    <name type="scientific">Rhodocytophaga aerolata</name>
    <dbReference type="NCBI Taxonomy" id="455078"/>
    <lineage>
        <taxon>Bacteria</taxon>
        <taxon>Pseudomonadati</taxon>
        <taxon>Bacteroidota</taxon>
        <taxon>Cytophagia</taxon>
        <taxon>Cytophagales</taxon>
        <taxon>Rhodocytophagaceae</taxon>
        <taxon>Rhodocytophaga</taxon>
    </lineage>
</organism>
<evidence type="ECO:0000256" key="1">
    <source>
        <dbReference type="SAM" id="Phobius"/>
    </source>
</evidence>
<dbReference type="RefSeq" id="WP_302039760.1">
    <property type="nucleotide sequence ID" value="NZ_JAUKPO010000015.1"/>
</dbReference>
<keyword evidence="3" id="KW-1185">Reference proteome</keyword>
<feature type="transmembrane region" description="Helical" evidence="1">
    <location>
        <begin position="6"/>
        <end position="22"/>
    </location>
</feature>
<name>A0ABT8RCK4_9BACT</name>
<proteinExistence type="predicted"/>
<keyword evidence="1" id="KW-0812">Transmembrane</keyword>